<gene>
    <name evidence="2" type="ORF">IV203_026009</name>
</gene>
<reference evidence="2" key="1">
    <citation type="journal article" date="2021" name="Sci. Rep.">
        <title>Diploid genomic architecture of Nitzschia inconspicua, an elite biomass production diatom.</title>
        <authorList>
            <person name="Oliver A."/>
            <person name="Podell S."/>
            <person name="Pinowska A."/>
            <person name="Traller J.C."/>
            <person name="Smith S.R."/>
            <person name="McClure R."/>
            <person name="Beliaev A."/>
            <person name="Bohutskyi P."/>
            <person name="Hill E.A."/>
            <person name="Rabines A."/>
            <person name="Zheng H."/>
            <person name="Allen L.Z."/>
            <person name="Kuo A."/>
            <person name="Grigoriev I.V."/>
            <person name="Allen A.E."/>
            <person name="Hazlebeck D."/>
            <person name="Allen E.E."/>
        </authorList>
    </citation>
    <scope>NUCLEOTIDE SEQUENCE</scope>
    <source>
        <strain evidence="2">Hildebrandi</strain>
    </source>
</reference>
<proteinExistence type="predicted"/>
<evidence type="ECO:0000313" key="3">
    <source>
        <dbReference type="Proteomes" id="UP000693970"/>
    </source>
</evidence>
<evidence type="ECO:0000313" key="2">
    <source>
        <dbReference type="EMBL" id="KAG7362649.1"/>
    </source>
</evidence>
<dbReference type="EMBL" id="JAGRRH010000010">
    <property type="protein sequence ID" value="KAG7362649.1"/>
    <property type="molecule type" value="Genomic_DNA"/>
</dbReference>
<dbReference type="Proteomes" id="UP000693970">
    <property type="component" value="Unassembled WGS sequence"/>
</dbReference>
<comment type="caution">
    <text evidence="2">The sequence shown here is derived from an EMBL/GenBank/DDBJ whole genome shotgun (WGS) entry which is preliminary data.</text>
</comment>
<evidence type="ECO:0000256" key="1">
    <source>
        <dbReference type="SAM" id="MobiDB-lite"/>
    </source>
</evidence>
<protein>
    <submittedName>
        <fullName evidence="2">Uncharacterized protein</fullName>
    </submittedName>
</protein>
<feature type="region of interest" description="Disordered" evidence="1">
    <location>
        <begin position="73"/>
        <end position="92"/>
    </location>
</feature>
<dbReference type="OrthoDB" id="57037at2759"/>
<sequence>MVQCIDEYWSITIAIPSGHVMSNVLAGYCRSAHVGPQRSIEVLKCTFHLAHYKFTLTGTPILQSFAPNEATVKVQESGPKGTTHQVPPTGILSQDPRMLQISSWTLPMKKLTGYHRKCNDEGNTGSHNCLGPQVYHVVLYKSLPPKTSQVSLIPSHMLPPQETLKTAQVDSFSVTWGAPQTPLEQWCLAHPSWQGHSFAPYMTNRDLSRANLSSSTPGRNHHLFIALLWIHLLTGETHTDQALIQGEMTLISSTSAERTVRITQNCPVITATWKSWRGARNLWCDTRSGSL</sequence>
<organism evidence="2 3">
    <name type="scientific">Nitzschia inconspicua</name>
    <dbReference type="NCBI Taxonomy" id="303405"/>
    <lineage>
        <taxon>Eukaryota</taxon>
        <taxon>Sar</taxon>
        <taxon>Stramenopiles</taxon>
        <taxon>Ochrophyta</taxon>
        <taxon>Bacillariophyta</taxon>
        <taxon>Bacillariophyceae</taxon>
        <taxon>Bacillariophycidae</taxon>
        <taxon>Bacillariales</taxon>
        <taxon>Bacillariaceae</taxon>
        <taxon>Nitzschia</taxon>
    </lineage>
</organism>
<accession>A0A9K3LIZ8</accession>
<reference evidence="2" key="2">
    <citation type="submission" date="2021-04" db="EMBL/GenBank/DDBJ databases">
        <authorList>
            <person name="Podell S."/>
        </authorList>
    </citation>
    <scope>NUCLEOTIDE SEQUENCE</scope>
    <source>
        <strain evidence="2">Hildebrandi</strain>
    </source>
</reference>
<dbReference type="AlphaFoldDB" id="A0A9K3LIZ8"/>
<keyword evidence="3" id="KW-1185">Reference proteome</keyword>
<name>A0A9K3LIZ8_9STRA</name>